<keyword evidence="1" id="KW-0472">Membrane</keyword>
<evidence type="ECO:0000256" key="1">
    <source>
        <dbReference type="SAM" id="Phobius"/>
    </source>
</evidence>
<name>Q7VNN3_HAEDU</name>
<accession>Q7VNN3</accession>
<dbReference type="EMBL" id="AE017143">
    <property type="protein sequence ID" value="AAP95419.1"/>
    <property type="molecule type" value="Genomic_DNA"/>
</dbReference>
<dbReference type="Proteomes" id="UP000001022">
    <property type="component" value="Chromosome"/>
</dbReference>
<keyword evidence="1" id="KW-1133">Transmembrane helix</keyword>
<reference evidence="3" key="1">
    <citation type="submission" date="2003-06" db="EMBL/GenBank/DDBJ databases">
        <title>The complete genome sequence of Haemophilus ducreyi.</title>
        <authorList>
            <person name="Munson R.S. Jr."/>
            <person name="Ray W.C."/>
            <person name="Mahairas G."/>
            <person name="Sabo P."/>
            <person name="Mungur R."/>
            <person name="Johnson L."/>
            <person name="Nguyen D."/>
            <person name="Wang J."/>
            <person name="Forst C."/>
            <person name="Hood L."/>
        </authorList>
    </citation>
    <scope>NUCLEOTIDE SEQUENCE [LARGE SCALE GENOMIC DNA]</scope>
    <source>
        <strain evidence="3">35000HP / ATCC 700724</strain>
    </source>
</reference>
<dbReference type="AlphaFoldDB" id="Q7VNN3"/>
<dbReference type="KEGG" id="hdu:HD_0458"/>
<proteinExistence type="predicted"/>
<protein>
    <submittedName>
        <fullName evidence="2">Uncharacterized protein</fullName>
    </submittedName>
</protein>
<feature type="transmembrane region" description="Helical" evidence="1">
    <location>
        <begin position="12"/>
        <end position="39"/>
    </location>
</feature>
<sequence length="40" mass="4398">MNQQPYLTKVLVTIAAIIILAGIKMAGEIIILFCFHSLLP</sequence>
<keyword evidence="1" id="KW-0812">Transmembrane</keyword>
<organism evidence="2 3">
    <name type="scientific">Haemophilus ducreyi (strain 35000HP / ATCC 700724)</name>
    <dbReference type="NCBI Taxonomy" id="233412"/>
    <lineage>
        <taxon>Bacteria</taxon>
        <taxon>Pseudomonadati</taxon>
        <taxon>Pseudomonadota</taxon>
        <taxon>Gammaproteobacteria</taxon>
        <taxon>Pasteurellales</taxon>
        <taxon>Pasteurellaceae</taxon>
        <taxon>Haemophilus</taxon>
    </lineage>
</organism>
<evidence type="ECO:0000313" key="2">
    <source>
        <dbReference type="EMBL" id="AAP95419.1"/>
    </source>
</evidence>
<keyword evidence="3" id="KW-1185">Reference proteome</keyword>
<dbReference type="STRING" id="233412.HD_0458"/>
<gene>
    <name evidence="2" type="ordered locus">HD_0458</name>
</gene>
<evidence type="ECO:0000313" key="3">
    <source>
        <dbReference type="Proteomes" id="UP000001022"/>
    </source>
</evidence>
<dbReference type="HOGENOM" id="CLU_3290433_0_0_6"/>